<dbReference type="PANTHER" id="PTHR14513:SF0">
    <property type="entry name" value="PROTECTION OF TELOMERES PROTEIN 1"/>
    <property type="match status" value="1"/>
</dbReference>
<name>A0A8I2ZBP6_VERLO</name>
<dbReference type="Pfam" id="PF16686">
    <property type="entry name" value="POT1PC"/>
    <property type="match status" value="1"/>
</dbReference>
<dbReference type="InterPro" id="IPR028389">
    <property type="entry name" value="POT1"/>
</dbReference>
<dbReference type="EMBL" id="JAEMWZ010000339">
    <property type="protein sequence ID" value="KAG7123386.1"/>
    <property type="molecule type" value="Genomic_DNA"/>
</dbReference>
<evidence type="ECO:0008006" key="12">
    <source>
        <dbReference type="Google" id="ProtNLM"/>
    </source>
</evidence>
<gene>
    <name evidence="10" type="ORF">HYQ45_013875</name>
</gene>
<feature type="compositionally biased region" description="Pro residues" evidence="7">
    <location>
        <begin position="384"/>
        <end position="393"/>
    </location>
</feature>
<evidence type="ECO:0000256" key="1">
    <source>
        <dbReference type="ARBA" id="ARBA00004123"/>
    </source>
</evidence>
<evidence type="ECO:0000313" key="11">
    <source>
        <dbReference type="Proteomes" id="UP000689129"/>
    </source>
</evidence>
<dbReference type="PANTHER" id="PTHR14513">
    <property type="entry name" value="PROTECTION OF TELOMERES 1"/>
    <property type="match status" value="1"/>
</dbReference>
<feature type="compositionally biased region" description="Basic and acidic residues" evidence="7">
    <location>
        <begin position="398"/>
        <end position="407"/>
    </location>
</feature>
<keyword evidence="4" id="KW-0779">Telomere</keyword>
<dbReference type="InterPro" id="IPR011564">
    <property type="entry name" value="Telomer_end-bd_POT1/Cdc13"/>
</dbReference>
<reference evidence="10" key="1">
    <citation type="journal article" date="2021" name="Mol. Plant Pathol.">
        <title>A 20-kb lineage-specific genomic region tames virulence in pathogenic amphidiploid Verticillium longisporum.</title>
        <authorList>
            <person name="Harting R."/>
            <person name="Starke J."/>
            <person name="Kusch H."/>
            <person name="Poggeler S."/>
            <person name="Maurus I."/>
            <person name="Schluter R."/>
            <person name="Landesfeind M."/>
            <person name="Bulla I."/>
            <person name="Nowrousian M."/>
            <person name="de Jonge R."/>
            <person name="Stahlhut G."/>
            <person name="Hoff K.J."/>
            <person name="Asshauer K.P."/>
            <person name="Thurmer A."/>
            <person name="Stanke M."/>
            <person name="Daniel R."/>
            <person name="Morgenstern B."/>
            <person name="Thomma B.P.H.J."/>
            <person name="Kronstad J.W."/>
            <person name="Braus-Stromeyer S.A."/>
            <person name="Braus G.H."/>
        </authorList>
    </citation>
    <scope>NUCLEOTIDE SEQUENCE</scope>
    <source>
        <strain evidence="10">Vl32</strain>
    </source>
</reference>
<feature type="compositionally biased region" description="Basic residues" evidence="7">
    <location>
        <begin position="373"/>
        <end position="383"/>
    </location>
</feature>
<evidence type="ECO:0000256" key="3">
    <source>
        <dbReference type="ARBA" id="ARBA00022454"/>
    </source>
</evidence>
<dbReference type="Pfam" id="PF02765">
    <property type="entry name" value="POT1"/>
    <property type="match status" value="1"/>
</dbReference>
<dbReference type="GO" id="GO:0016233">
    <property type="term" value="P:telomere capping"/>
    <property type="evidence" value="ECO:0007669"/>
    <property type="project" value="TreeGrafter"/>
</dbReference>
<keyword evidence="3" id="KW-0158">Chromosome</keyword>
<evidence type="ECO:0000259" key="8">
    <source>
        <dbReference type="Pfam" id="PF02765"/>
    </source>
</evidence>
<dbReference type="GO" id="GO:0000783">
    <property type="term" value="C:nuclear telomere cap complex"/>
    <property type="evidence" value="ECO:0007669"/>
    <property type="project" value="TreeGrafter"/>
</dbReference>
<evidence type="ECO:0000256" key="4">
    <source>
        <dbReference type="ARBA" id="ARBA00022895"/>
    </source>
</evidence>
<organism evidence="10 11">
    <name type="scientific">Verticillium longisporum</name>
    <name type="common">Verticillium dahliae var. longisporum</name>
    <dbReference type="NCBI Taxonomy" id="100787"/>
    <lineage>
        <taxon>Eukaryota</taxon>
        <taxon>Fungi</taxon>
        <taxon>Dikarya</taxon>
        <taxon>Ascomycota</taxon>
        <taxon>Pezizomycotina</taxon>
        <taxon>Sordariomycetes</taxon>
        <taxon>Hypocreomycetidae</taxon>
        <taxon>Glomerellales</taxon>
        <taxon>Plectosphaerellaceae</taxon>
        <taxon>Verticillium</taxon>
    </lineage>
</organism>
<dbReference type="AlphaFoldDB" id="A0A8I2ZBP6"/>
<feature type="domain" description="Protection of telomeres protein 1 ssDNA-binding" evidence="9">
    <location>
        <begin position="130"/>
        <end position="211"/>
    </location>
</feature>
<dbReference type="GO" id="GO:0098505">
    <property type="term" value="F:G-rich strand telomeric DNA binding"/>
    <property type="evidence" value="ECO:0007669"/>
    <property type="project" value="TreeGrafter"/>
</dbReference>
<proteinExistence type="predicted"/>
<dbReference type="GO" id="GO:0010521">
    <property type="term" value="F:telomerase inhibitor activity"/>
    <property type="evidence" value="ECO:0007669"/>
    <property type="project" value="TreeGrafter"/>
</dbReference>
<dbReference type="GO" id="GO:0032210">
    <property type="term" value="P:regulation of telomere maintenance via telomerase"/>
    <property type="evidence" value="ECO:0007669"/>
    <property type="project" value="TreeGrafter"/>
</dbReference>
<feature type="compositionally biased region" description="Acidic residues" evidence="7">
    <location>
        <begin position="281"/>
        <end position="290"/>
    </location>
</feature>
<comment type="caution">
    <text evidence="10">The sequence shown here is derived from an EMBL/GenBank/DDBJ whole genome shotgun (WGS) entry which is preliminary data.</text>
</comment>
<feature type="domain" description="Telomeric single stranded DNA binding POT1/Cdc13" evidence="8">
    <location>
        <begin position="1"/>
        <end position="67"/>
    </location>
</feature>
<dbReference type="Proteomes" id="UP000689129">
    <property type="component" value="Unassembled WGS sequence"/>
</dbReference>
<protein>
    <recommendedName>
        <fullName evidence="12">Protection of telomeres protein 1</fullName>
    </recommendedName>
</protein>
<evidence type="ECO:0000313" key="10">
    <source>
        <dbReference type="EMBL" id="KAG7123386.1"/>
    </source>
</evidence>
<keyword evidence="5" id="KW-0238">DNA-binding</keyword>
<feature type="region of interest" description="Disordered" evidence="7">
    <location>
        <begin position="266"/>
        <end position="292"/>
    </location>
</feature>
<feature type="region of interest" description="Disordered" evidence="7">
    <location>
        <begin position="371"/>
        <end position="427"/>
    </location>
</feature>
<comment type="subcellular location">
    <subcellularLocation>
        <location evidence="2">Chromosome</location>
        <location evidence="2">Telomere</location>
    </subcellularLocation>
    <subcellularLocation>
        <location evidence="1">Nucleus</location>
    </subcellularLocation>
</comment>
<evidence type="ECO:0000259" key="9">
    <source>
        <dbReference type="Pfam" id="PF16686"/>
    </source>
</evidence>
<dbReference type="OrthoDB" id="2186770at2759"/>
<accession>A0A8I2ZBP6</accession>
<sequence>MVKDCLLPIPTNGQDFKSTLRLFDLSTQDGFEELSLVIFRPEHLMPRVGAGDVIIMQSAKLQRYKGDLSLSANSALKPDPKNPTSKPLLHAEAFVSWLYHSINKSSVPSEAQFRERAEQSLNLKDKFSRLEHVREGKFYDLVVQVVREPYDLVDKATVWITDYTENETSFPMTAGCEESDPYNYTPAKTTNASQSSTSAFQGPYGKRCAYVRLKNIQIKPGGFLFKVQIEVLETTDAENTDVHLKELIRRKRDYFKGRKKDIKLASAGATGSQKRSVAEDSSSDMDEEDNGVLNSSEVVWEWRFALSLQEASAPGQQKDGTPETVWVFVDNGEAEHLTGLTACDLRKHPDTLSQLRERLFTLWGNLEELKSKQTAKPKAKKPPPKPNNGPPPDSSDEEAVKKRREADTTAGDAHGSPNPGLAPQNRPFSCCVRQYGVRVPEEDPQKANAGEGKRWERAYGLFGTKVPYT</sequence>
<keyword evidence="6" id="KW-0539">Nucleus</keyword>
<evidence type="ECO:0000256" key="7">
    <source>
        <dbReference type="SAM" id="MobiDB-lite"/>
    </source>
</evidence>
<dbReference type="InterPro" id="IPR032042">
    <property type="entry name" value="POT1PC"/>
</dbReference>
<evidence type="ECO:0000256" key="6">
    <source>
        <dbReference type="ARBA" id="ARBA00023242"/>
    </source>
</evidence>
<evidence type="ECO:0000256" key="2">
    <source>
        <dbReference type="ARBA" id="ARBA00004574"/>
    </source>
</evidence>
<evidence type="ECO:0000256" key="5">
    <source>
        <dbReference type="ARBA" id="ARBA00023125"/>
    </source>
</evidence>